<dbReference type="SMART" id="SM00507">
    <property type="entry name" value="HNHc"/>
    <property type="match status" value="1"/>
</dbReference>
<proteinExistence type="predicted"/>
<dbReference type="Proteomes" id="UP001595704">
    <property type="component" value="Unassembled WGS sequence"/>
</dbReference>
<keyword evidence="3" id="KW-0378">Hydrolase</keyword>
<keyword evidence="4" id="KW-1185">Reference proteome</keyword>
<evidence type="ECO:0000313" key="3">
    <source>
        <dbReference type="EMBL" id="MFC3637847.1"/>
    </source>
</evidence>
<organism evidence="3 4">
    <name type="scientific">Camelimonas fluminis</name>
    <dbReference type="NCBI Taxonomy" id="1576911"/>
    <lineage>
        <taxon>Bacteria</taxon>
        <taxon>Pseudomonadati</taxon>
        <taxon>Pseudomonadota</taxon>
        <taxon>Alphaproteobacteria</taxon>
        <taxon>Hyphomicrobiales</taxon>
        <taxon>Chelatococcaceae</taxon>
        <taxon>Camelimonas</taxon>
    </lineage>
</organism>
<accession>A0ABV7UIA9</accession>
<evidence type="ECO:0000259" key="2">
    <source>
        <dbReference type="SMART" id="SM00507"/>
    </source>
</evidence>
<protein>
    <submittedName>
        <fullName evidence="3">HNH endonuclease</fullName>
    </submittedName>
</protein>
<dbReference type="RefSeq" id="WP_191317851.1">
    <property type="nucleotide sequence ID" value="NZ_BNCG01000001.1"/>
</dbReference>
<dbReference type="Pfam" id="PF01844">
    <property type="entry name" value="HNH"/>
    <property type="match status" value="1"/>
</dbReference>
<dbReference type="Gene3D" id="1.10.30.50">
    <property type="match status" value="1"/>
</dbReference>
<comment type="caution">
    <text evidence="3">The sequence shown here is derived from an EMBL/GenBank/DDBJ whole genome shotgun (WGS) entry which is preliminary data.</text>
</comment>
<evidence type="ECO:0000256" key="1">
    <source>
        <dbReference type="SAM" id="MobiDB-lite"/>
    </source>
</evidence>
<dbReference type="InterPro" id="IPR003615">
    <property type="entry name" value="HNH_nuc"/>
</dbReference>
<feature type="region of interest" description="Disordered" evidence="1">
    <location>
        <begin position="30"/>
        <end position="50"/>
    </location>
</feature>
<keyword evidence="3" id="KW-0540">Nuclease</keyword>
<sequence length="117" mass="12949">MPTASPRYCTCGRYIVPAGQMCPCAIKRKAASDGNRPGARRRGYDRAHEKARAQHLARNPLCVMCGEPGNVLDHIQTIREAPHRRLDPTNWQTMCRPCHGRKGVAQDGSFGRPIAKA</sequence>
<dbReference type="GO" id="GO:0004519">
    <property type="term" value="F:endonuclease activity"/>
    <property type="evidence" value="ECO:0007669"/>
    <property type="project" value="UniProtKB-KW"/>
</dbReference>
<gene>
    <name evidence="3" type="ORF">ACFONL_10740</name>
</gene>
<keyword evidence="3" id="KW-0255">Endonuclease</keyword>
<feature type="domain" description="HNH nuclease" evidence="2">
    <location>
        <begin position="50"/>
        <end position="100"/>
    </location>
</feature>
<evidence type="ECO:0000313" key="4">
    <source>
        <dbReference type="Proteomes" id="UP001595704"/>
    </source>
</evidence>
<dbReference type="EMBL" id="JBHRYC010000050">
    <property type="protein sequence ID" value="MFC3637847.1"/>
    <property type="molecule type" value="Genomic_DNA"/>
</dbReference>
<reference evidence="4" key="1">
    <citation type="journal article" date="2019" name="Int. J. Syst. Evol. Microbiol.">
        <title>The Global Catalogue of Microorganisms (GCM) 10K type strain sequencing project: providing services to taxonomists for standard genome sequencing and annotation.</title>
        <authorList>
            <consortium name="The Broad Institute Genomics Platform"/>
            <consortium name="The Broad Institute Genome Sequencing Center for Infectious Disease"/>
            <person name="Wu L."/>
            <person name="Ma J."/>
        </authorList>
    </citation>
    <scope>NUCLEOTIDE SEQUENCE [LARGE SCALE GENOMIC DNA]</scope>
    <source>
        <strain evidence="4">KCTC 42282</strain>
    </source>
</reference>
<dbReference type="InterPro" id="IPR002711">
    <property type="entry name" value="HNH"/>
</dbReference>
<dbReference type="CDD" id="cd00085">
    <property type="entry name" value="HNHc"/>
    <property type="match status" value="1"/>
</dbReference>
<name>A0ABV7UIA9_9HYPH</name>